<name>A0A139N8L6_STRGN</name>
<dbReference type="InterPro" id="IPR012166">
    <property type="entry name" value="Uncharacterised_RocB"/>
</dbReference>
<reference evidence="1 2" key="1">
    <citation type="submission" date="2016-01" db="EMBL/GenBank/DDBJ databases">
        <title>Highly variable Streptococcus oralis are common among viridans streptococci isolated from primates.</title>
        <authorList>
            <person name="Denapaite D."/>
            <person name="Rieger M."/>
            <person name="Koendgen S."/>
            <person name="Brueckner R."/>
            <person name="Ochigava I."/>
            <person name="Kappeler P."/>
            <person name="Maetz-Rensing K."/>
            <person name="Leendertz F."/>
            <person name="Hakenbeck R."/>
        </authorList>
    </citation>
    <scope>NUCLEOTIDE SEQUENCE [LARGE SCALE GENOMIC DNA]</scope>
    <source>
        <strain evidence="1 2">DD07</strain>
    </source>
</reference>
<evidence type="ECO:0000313" key="2">
    <source>
        <dbReference type="Proteomes" id="UP000070096"/>
    </source>
</evidence>
<dbReference type="EMBL" id="LQRC01000129">
    <property type="protein sequence ID" value="KXT72081.1"/>
    <property type="molecule type" value="Genomic_DNA"/>
</dbReference>
<dbReference type="Pfam" id="PF01546">
    <property type="entry name" value="Peptidase_M20"/>
    <property type="match status" value="1"/>
</dbReference>
<dbReference type="PANTHER" id="PTHR43808:SF27">
    <property type="entry name" value="PROTEIN ROCB"/>
    <property type="match status" value="1"/>
</dbReference>
<organism evidence="1 2">
    <name type="scientific">Streptococcus gordonii</name>
    <dbReference type="NCBI Taxonomy" id="1302"/>
    <lineage>
        <taxon>Bacteria</taxon>
        <taxon>Bacillati</taxon>
        <taxon>Bacillota</taxon>
        <taxon>Bacilli</taxon>
        <taxon>Lactobacillales</taxon>
        <taxon>Streptococcaceae</taxon>
        <taxon>Streptococcus</taxon>
    </lineage>
</organism>
<protein>
    <submittedName>
        <fullName evidence="1">Arginine utilization protein RocB</fullName>
    </submittedName>
</protein>
<dbReference type="PATRIC" id="fig|1302.21.peg.965"/>
<sequence>MKERIADIFQKSMAIKSFTHTVFERDIEKFLLDYIGQIPYFQNHPDLFGSYPIPEDSLGRSVNWALVRRDSADTVILFHHHDTVDTEDFGHLKDLAFDNQALKEKLKEESIHQDVLADIVSGDWQFGRGSCDMKAALALQLGVLEEYSSTSTGQANLLYLSVGDEEAYSQGMRAAVGLLYDLKERFDLNYILAIDSEPFESTSESEKVLHVGTVGKLMPLIVTQGLLSHMKEPLKGVNAISLLAKIVEKIDLNPLLSDAAYGEQSPLPSWSFMRDLKEQYDVSTVLRAAGYFSLLYLDKSPQDLLELIRGLMQEALDEFYDKYSNLQDQYQESKSIAKPRVLTYQDLLEECQKKAGFKDFMERVNQEAKVELQKGLSYQEVTLFNVQKALDFYDKKEALAVLAVAPPYYPTMNSRRLQEQDLDMDRFVSFYQSYLANKGSYQLKVEEFFMGICDMSYCALEKPLSDYQSLLNSMAVSKEVYPLDLEKIASINVATVNLGPWGKDLHQLTERVYEEDMLDTIPAFFLYLLEHLDEVKRS</sequence>
<dbReference type="InterPro" id="IPR002933">
    <property type="entry name" value="Peptidase_M20"/>
</dbReference>
<proteinExistence type="predicted"/>
<dbReference type="GO" id="GO:0016787">
    <property type="term" value="F:hydrolase activity"/>
    <property type="evidence" value="ECO:0007669"/>
    <property type="project" value="InterPro"/>
</dbReference>
<accession>A0A139N8L6</accession>
<dbReference type="AlphaFoldDB" id="A0A139N8L6"/>
<dbReference type="PANTHER" id="PTHR43808">
    <property type="entry name" value="ACETYLORNITHINE DEACETYLASE"/>
    <property type="match status" value="1"/>
</dbReference>
<comment type="caution">
    <text evidence="1">The sequence shown here is derived from an EMBL/GenBank/DDBJ whole genome shotgun (WGS) entry which is preliminary data.</text>
</comment>
<dbReference type="Gene3D" id="3.40.630.10">
    <property type="entry name" value="Zn peptidases"/>
    <property type="match status" value="1"/>
</dbReference>
<dbReference type="Proteomes" id="UP000070096">
    <property type="component" value="Unassembled WGS sequence"/>
</dbReference>
<dbReference type="SUPFAM" id="SSF53187">
    <property type="entry name" value="Zn-dependent exopeptidases"/>
    <property type="match status" value="1"/>
</dbReference>
<dbReference type="PIRSF" id="PIRSF010386">
    <property type="entry name" value="RocB"/>
    <property type="match status" value="1"/>
</dbReference>
<gene>
    <name evidence="1" type="ORF">SGODD07_00859</name>
</gene>
<evidence type="ECO:0000313" key="1">
    <source>
        <dbReference type="EMBL" id="KXT72081.1"/>
    </source>
</evidence>
<dbReference type="InterPro" id="IPR050072">
    <property type="entry name" value="Peptidase_M20A"/>
</dbReference>